<feature type="transmembrane region" description="Helical" evidence="1">
    <location>
        <begin position="7"/>
        <end position="25"/>
    </location>
</feature>
<gene>
    <name evidence="2" type="ORF">CHI12_11160</name>
</gene>
<organism evidence="2 3">
    <name type="scientific">Terribacillus saccharophilus</name>
    <dbReference type="NCBI Taxonomy" id="361277"/>
    <lineage>
        <taxon>Bacteria</taxon>
        <taxon>Bacillati</taxon>
        <taxon>Bacillota</taxon>
        <taxon>Bacilli</taxon>
        <taxon>Bacillales</taxon>
        <taxon>Bacillaceae</taxon>
        <taxon>Terribacillus</taxon>
    </lineage>
</organism>
<proteinExistence type="predicted"/>
<accession>A0A268HC49</accession>
<protein>
    <submittedName>
        <fullName evidence="2">Uncharacterized protein</fullName>
    </submittedName>
</protein>
<dbReference type="Proteomes" id="UP000216475">
    <property type="component" value="Unassembled WGS sequence"/>
</dbReference>
<evidence type="ECO:0000313" key="3">
    <source>
        <dbReference type="Proteomes" id="UP000216475"/>
    </source>
</evidence>
<evidence type="ECO:0000256" key="1">
    <source>
        <dbReference type="SAM" id="Phobius"/>
    </source>
</evidence>
<dbReference type="RefSeq" id="WP_095270654.1">
    <property type="nucleotide sequence ID" value="NZ_NPBH01000048.1"/>
</dbReference>
<keyword evidence="1" id="KW-0812">Transmembrane</keyword>
<dbReference type="EMBL" id="NPBH01000048">
    <property type="protein sequence ID" value="PAE07457.1"/>
    <property type="molecule type" value="Genomic_DNA"/>
</dbReference>
<keyword evidence="1" id="KW-1133">Transmembrane helix</keyword>
<comment type="caution">
    <text evidence="2">The sequence shown here is derived from an EMBL/GenBank/DDBJ whole genome shotgun (WGS) entry which is preliminary data.</text>
</comment>
<reference evidence="2 3" key="1">
    <citation type="submission" date="2017-07" db="EMBL/GenBank/DDBJ databases">
        <title>Isolation and whole genome analysis of endospore-forming bacteria from heroin.</title>
        <authorList>
            <person name="Kalinowski J."/>
            <person name="Ahrens B."/>
            <person name="Al-Dilaimi A."/>
            <person name="Winkler A."/>
            <person name="Wibberg D."/>
            <person name="Schleenbecker U."/>
            <person name="Ruckert C."/>
            <person name="Wolfel R."/>
            <person name="Grass G."/>
        </authorList>
    </citation>
    <scope>NUCLEOTIDE SEQUENCE [LARGE SCALE GENOMIC DNA]</scope>
    <source>
        <strain evidence="2 3">7509</strain>
    </source>
</reference>
<name>A0A268HC49_9BACI</name>
<evidence type="ECO:0000313" key="2">
    <source>
        <dbReference type="EMBL" id="PAE07457.1"/>
    </source>
</evidence>
<sequence length="574" mass="66445">MKWKKVIFNLLIIFGLITIVIFYIHSSNEMQESKNTLAIGKLDNMQHEDIVKKLNESRVGDADYSLTTAIEASYSDYNTYYADKLYALLDSSKLKNKCRQIEQSTIKEQVKKNNQDIFNEIEKIFTTVDLAETCNSVNKKQITDQVREISNDTYQKKEGFFLANEMERFKNDEDYVGVKLNSTYMMVSLLVKYDKVDQSMKKEIIDWLLSLDKSSSPQRKFYINSIMTSLGEPALSKQFSITKPELPNTLDLNSAVELGFYAKVSPLQEKEKEEIVSLLEKNQKVQVENMQYLYRLIETYQSLGKEPPKSFAEELLNEMSVYNQKGNFPMITKYQPDYTQMFMSIAVLSALKQEQAIDWNAISSDLKALTYEEVKDLEIYQKLSIVSMDNLADPDYQLTADLRTKLKGSLKNKAYDNFQRDNVMEWSFTLHSLRGLGYQLEQENMPAEIKEGLQEIYEERKFMGKDLDLVALIFADTIAQAGLYEEEVKKAVKELASLDTKPEMDLAAEYIFFKYSLMKKAGIPFSEEQQQKEIDALKRNGGYTRSDANHFMDLRSTYLLIQLQAQGEDTYAFR</sequence>
<keyword evidence="1" id="KW-0472">Membrane</keyword>
<dbReference type="AlphaFoldDB" id="A0A268HC49"/>